<dbReference type="Gene3D" id="1.20.150.30">
    <property type="entry name" value="Zincin-like metallopeptidase, N-terminal domain"/>
    <property type="match status" value="1"/>
</dbReference>
<feature type="region of interest" description="Disordered" evidence="1">
    <location>
        <begin position="1"/>
        <end position="28"/>
    </location>
</feature>
<dbReference type="EMBL" id="CAFBPS010000066">
    <property type="protein sequence ID" value="CAB5030932.1"/>
    <property type="molecule type" value="Genomic_DNA"/>
</dbReference>
<evidence type="ECO:0000313" key="3">
    <source>
        <dbReference type="EMBL" id="CAB4766289.1"/>
    </source>
</evidence>
<dbReference type="InterPro" id="IPR018766">
    <property type="entry name" value="Zinicin_2"/>
</dbReference>
<accession>A0A6J6YAA5</accession>
<dbReference type="PANTHER" id="PTHR39420:SF2">
    <property type="entry name" value="HYDROLASE"/>
    <property type="match status" value="1"/>
</dbReference>
<proteinExistence type="predicted"/>
<dbReference type="NCBIfam" id="TIGR03624">
    <property type="entry name" value="putative hydrolase"/>
    <property type="match status" value="1"/>
</dbReference>
<evidence type="ECO:0000313" key="5">
    <source>
        <dbReference type="EMBL" id="CAB4865035.1"/>
    </source>
</evidence>
<evidence type="ECO:0000256" key="1">
    <source>
        <dbReference type="SAM" id="MobiDB-lite"/>
    </source>
</evidence>
<evidence type="ECO:0000313" key="2">
    <source>
        <dbReference type="EMBL" id="CAB4719362.1"/>
    </source>
</evidence>
<dbReference type="SUPFAM" id="SSF55486">
    <property type="entry name" value="Metalloproteases ('zincins'), catalytic domain"/>
    <property type="match status" value="1"/>
</dbReference>
<sequence>MSGDFPNPFESDGDDDSENSAENNPGNMFGKMFGNMPMFGDMMKMFSTQGPIQWDTARQVALVTATEGQTEPNVDPLVRIEYANLARIAGMHVHQITGLGDISTASSVEPIMVTPGAWAQRTLDDYRPLFTQLATALSSQQNDSSESVADSDPFASMFAGITNMIAPMTMGMTVGSMVGHLAKKSLGQYDLPLPRPVKNEIAIVPSTVDAFAKEWDLPLEDVRMWTLIRELVVHQLYSITHIRDAVTDMVQSFIAAFRPDPSAITDKLSNLESADPNDLMGSLQKILSDPELMLGAVRSEEQNRLQPQLDALLGLIIGWSDHMTDAVGSRVLGNPSRIAEAARRRRVESGEETVFVEKLLGLHINRQQVERGRHFVQGVIERNGDSGLAPLYVSATNLPTLAELDAPGLWLARLEFSAND</sequence>
<dbReference type="InterPro" id="IPR042271">
    <property type="entry name" value="Zinicin_2_N"/>
</dbReference>
<dbReference type="EMBL" id="CAFAAL010000067">
    <property type="protein sequence ID" value="CAB4804974.1"/>
    <property type="molecule type" value="Genomic_DNA"/>
</dbReference>
<reference evidence="4" key="1">
    <citation type="submission" date="2020-05" db="EMBL/GenBank/DDBJ databases">
        <authorList>
            <person name="Chiriac C."/>
            <person name="Salcher M."/>
            <person name="Ghai R."/>
            <person name="Kavagutti S V."/>
        </authorList>
    </citation>
    <scope>NUCLEOTIDE SEQUENCE</scope>
</reference>
<dbReference type="EMBL" id="CAFBLJ010000026">
    <property type="protein sequence ID" value="CAB4865035.1"/>
    <property type="molecule type" value="Genomic_DNA"/>
</dbReference>
<evidence type="ECO:0000313" key="7">
    <source>
        <dbReference type="EMBL" id="CAB5030932.1"/>
    </source>
</evidence>
<dbReference type="EMBL" id="CAEZYH010000031">
    <property type="protein sequence ID" value="CAB4719362.1"/>
    <property type="molecule type" value="Genomic_DNA"/>
</dbReference>
<dbReference type="EMBL" id="CAEZZP010000020">
    <property type="protein sequence ID" value="CAB4766289.1"/>
    <property type="molecule type" value="Genomic_DNA"/>
</dbReference>
<dbReference type="Pfam" id="PF10103">
    <property type="entry name" value="Zincin_2"/>
    <property type="match status" value="1"/>
</dbReference>
<protein>
    <submittedName>
        <fullName evidence="4">Unannotated protein</fullName>
    </submittedName>
</protein>
<dbReference type="PANTHER" id="PTHR39420">
    <property type="match status" value="1"/>
</dbReference>
<dbReference type="AlphaFoldDB" id="A0A6J6YAA5"/>
<gene>
    <name evidence="2" type="ORF">UFOPK2658_00909</name>
    <name evidence="3" type="ORF">UFOPK2880_00521</name>
    <name evidence="4" type="ORF">UFOPK3004_00885</name>
    <name evidence="5" type="ORF">UFOPK3304_00678</name>
    <name evidence="6" type="ORF">UFOPK3494_01042</name>
    <name evidence="7" type="ORF">UFOPK4134_00969</name>
</gene>
<dbReference type="EMBL" id="CAFBMF010000063">
    <property type="protein sequence ID" value="CAB4903089.1"/>
    <property type="molecule type" value="Genomic_DNA"/>
</dbReference>
<organism evidence="4">
    <name type="scientific">freshwater metagenome</name>
    <dbReference type="NCBI Taxonomy" id="449393"/>
    <lineage>
        <taxon>unclassified sequences</taxon>
        <taxon>metagenomes</taxon>
        <taxon>ecological metagenomes</taxon>
    </lineage>
</organism>
<name>A0A6J6YAA5_9ZZZZ</name>
<evidence type="ECO:0000313" key="4">
    <source>
        <dbReference type="EMBL" id="CAB4804974.1"/>
    </source>
</evidence>
<evidence type="ECO:0000313" key="6">
    <source>
        <dbReference type="EMBL" id="CAB4903089.1"/>
    </source>
</evidence>